<evidence type="ECO:0000259" key="4">
    <source>
        <dbReference type="PROSITE" id="PS51819"/>
    </source>
</evidence>
<keyword evidence="3" id="KW-0175">Coiled coil</keyword>
<protein>
    <submittedName>
        <fullName evidence="5">Methylmalonyl-CoA epimerase</fullName>
        <ecNumber evidence="5">5.1.99.1</ecNumber>
    </submittedName>
</protein>
<gene>
    <name evidence="5" type="primary">mce</name>
    <name evidence="5" type="ORF">FDQ92_03490</name>
</gene>
<evidence type="ECO:0000313" key="6">
    <source>
        <dbReference type="Proteomes" id="UP000298602"/>
    </source>
</evidence>
<dbReference type="NCBIfam" id="TIGR03081">
    <property type="entry name" value="metmalonyl_epim"/>
    <property type="match status" value="1"/>
</dbReference>
<keyword evidence="6" id="KW-1185">Reference proteome</keyword>
<dbReference type="CDD" id="cd07249">
    <property type="entry name" value="MMCE"/>
    <property type="match status" value="1"/>
</dbReference>
<proteinExistence type="inferred from homology"/>
<dbReference type="GO" id="GO:0046491">
    <property type="term" value="P:L-methylmalonyl-CoA metabolic process"/>
    <property type="evidence" value="ECO:0007669"/>
    <property type="project" value="TreeGrafter"/>
</dbReference>
<dbReference type="SUPFAM" id="SSF54593">
    <property type="entry name" value="Glyoxalase/Bleomycin resistance protein/Dihydroxybiphenyl dioxygenase"/>
    <property type="match status" value="1"/>
</dbReference>
<dbReference type="PROSITE" id="PS51819">
    <property type="entry name" value="VOC"/>
    <property type="match status" value="1"/>
</dbReference>
<dbReference type="Pfam" id="PF13669">
    <property type="entry name" value="Glyoxalase_4"/>
    <property type="match status" value="1"/>
</dbReference>
<evidence type="ECO:0000256" key="3">
    <source>
        <dbReference type="SAM" id="Coils"/>
    </source>
</evidence>
<dbReference type="Proteomes" id="UP000298602">
    <property type="component" value="Chromosome"/>
</dbReference>
<dbReference type="RefSeq" id="WP_137423293.1">
    <property type="nucleotide sequence ID" value="NZ_CP040098.1"/>
</dbReference>
<dbReference type="InterPro" id="IPR051785">
    <property type="entry name" value="MMCE/EMCE_epimerase"/>
</dbReference>
<dbReference type="GO" id="GO:0004493">
    <property type="term" value="F:methylmalonyl-CoA epimerase activity"/>
    <property type="evidence" value="ECO:0007669"/>
    <property type="project" value="UniProtKB-EC"/>
</dbReference>
<dbReference type="GO" id="GO:0046872">
    <property type="term" value="F:metal ion binding"/>
    <property type="evidence" value="ECO:0007669"/>
    <property type="project" value="UniProtKB-KW"/>
</dbReference>
<evidence type="ECO:0000256" key="2">
    <source>
        <dbReference type="ARBA" id="ARBA00022723"/>
    </source>
</evidence>
<dbReference type="PANTHER" id="PTHR43048:SF3">
    <property type="entry name" value="METHYLMALONYL-COA EPIMERASE, MITOCHONDRIAL"/>
    <property type="match status" value="1"/>
</dbReference>
<dbReference type="EMBL" id="CP040098">
    <property type="protein sequence ID" value="QCQ21324.1"/>
    <property type="molecule type" value="Genomic_DNA"/>
</dbReference>
<dbReference type="AlphaFoldDB" id="A0A4P8L104"/>
<dbReference type="OrthoDB" id="332982at2"/>
<keyword evidence="2" id="KW-0479">Metal-binding</keyword>
<evidence type="ECO:0000313" key="5">
    <source>
        <dbReference type="EMBL" id="QCQ21324.1"/>
    </source>
</evidence>
<name>A0A4P8L104_9BACT</name>
<dbReference type="KEGG" id="dax:FDQ92_03490"/>
<feature type="domain" description="VOC" evidence="4">
    <location>
        <begin position="5"/>
        <end position="133"/>
    </location>
</feature>
<dbReference type="Gene3D" id="3.10.180.10">
    <property type="entry name" value="2,3-Dihydroxybiphenyl 1,2-Dioxygenase, domain 1"/>
    <property type="match status" value="1"/>
</dbReference>
<evidence type="ECO:0000256" key="1">
    <source>
        <dbReference type="ARBA" id="ARBA00009308"/>
    </source>
</evidence>
<dbReference type="InterPro" id="IPR017515">
    <property type="entry name" value="MeMalonyl-CoA_epimerase"/>
</dbReference>
<dbReference type="EC" id="5.1.99.1" evidence="5"/>
<accession>A0A4P8L104</accession>
<organism evidence="5 6">
    <name type="scientific">Desulfoglaeba alkanexedens ALDC</name>
    <dbReference type="NCBI Taxonomy" id="980445"/>
    <lineage>
        <taxon>Bacteria</taxon>
        <taxon>Pseudomonadati</taxon>
        <taxon>Thermodesulfobacteriota</taxon>
        <taxon>Syntrophobacteria</taxon>
        <taxon>Syntrophobacterales</taxon>
        <taxon>Syntrophobacteraceae</taxon>
        <taxon>Desulfoglaeba</taxon>
    </lineage>
</organism>
<dbReference type="InterPro" id="IPR029068">
    <property type="entry name" value="Glyas_Bleomycin-R_OHBP_Dase"/>
</dbReference>
<dbReference type="PANTHER" id="PTHR43048">
    <property type="entry name" value="METHYLMALONYL-COA EPIMERASE"/>
    <property type="match status" value="1"/>
</dbReference>
<sequence>MKVLKVDHIGIAVKSIDAAKKLYHDILGLDDAGSETVEEQKVTTAFFPVGDTEVELLESTAPDGPVAKYIEKRGEGIQHIAFRVENIEAALAELKEKGIQLIDEKPRRGAGGAKIAFLHPKSTYGVLVELCEREAH</sequence>
<dbReference type="InterPro" id="IPR037523">
    <property type="entry name" value="VOC_core"/>
</dbReference>
<reference evidence="5 6" key="1">
    <citation type="submission" date="2019-05" db="EMBL/GenBank/DDBJ databases">
        <title>The Complete Genome Sequence of the n-alkane-degrading Desulfoglaeba alkanexedens ALDC reveals multiple alkylsuccinate synthase gene clusters.</title>
        <authorList>
            <person name="Callaghan A.V."/>
            <person name="Davidova I.A."/>
            <person name="Duncan K.E."/>
            <person name="Morris B."/>
            <person name="McInerney M.J."/>
        </authorList>
    </citation>
    <scope>NUCLEOTIDE SEQUENCE [LARGE SCALE GENOMIC DNA]</scope>
    <source>
        <strain evidence="5 6">ALDC</strain>
    </source>
</reference>
<keyword evidence="5" id="KW-0413">Isomerase</keyword>
<feature type="coiled-coil region" evidence="3">
    <location>
        <begin position="77"/>
        <end position="104"/>
    </location>
</feature>
<comment type="similarity">
    <text evidence="1">Belongs to the methylmalonyl-CoA epimerase family.</text>
</comment>
<reference evidence="5 6" key="2">
    <citation type="submission" date="2019-05" db="EMBL/GenBank/DDBJ databases">
        <authorList>
            <person name="Suflita J.M."/>
            <person name="Marks C.R."/>
        </authorList>
    </citation>
    <scope>NUCLEOTIDE SEQUENCE [LARGE SCALE GENOMIC DNA]</scope>
    <source>
        <strain evidence="5 6">ALDC</strain>
    </source>
</reference>